<evidence type="ECO:0000256" key="1">
    <source>
        <dbReference type="ARBA" id="ARBA00023319"/>
    </source>
</evidence>
<sequence length="602" mass="65740">MPLAVVLGLLLLLLASGTRGALVVSVPTSPVRAQPGSDLLLGCHFSVGGAVDMDALVVQWKLGGRPVAEFSEVQSYFRAGASLSLEGLRVGNASLLLPRVGGTDAGLYTCSIIHSPSRESRQVELRVEAPPRVSVSGTVVRAGEHSTVTCSVNSFYPESVNVTWLRDKQVVGGPETPLAQPGPDGLYSATSLLQLVPSISHTDANYSCRVQHITLGAPIQEPFRLSVLSQPRLTLLQPLVTLEGQVTLQCLVSGYYPPDITVQWLRDGDPLVTMESSPMKETDGSFALRSSYILNHPESNAQANFACRVQHPALSTPLESTATWTVPTCTKTCLRVIGLILLVLLLLLAMWLVYQCCNISISQIHVRECFPEGSVTMLLCEAEGRLRDTDSLTWRSLRLGKELGSGQPGELSALMPKPEQHHVVTWQHRLGLGRQRLTSVLTVQTPRDKESFSCTFRLGARDMQQTQITIPGVAPVPQAPVLGEISRPQVLAPGERVTLSCQISRFYPKELSVTWHRRGRGEPAFRSLDNLHTHKIDTPDSTDRKSYSVTSQLCFTPMVPEDEGAEYRCYVEHVTLKKAEEKSTGPLELRGCPLLDGDMAIF</sequence>
<feature type="domain" description="Ig-like" evidence="4">
    <location>
        <begin position="21"/>
        <end position="126"/>
    </location>
</feature>
<dbReference type="SMART" id="SM00409">
    <property type="entry name" value="IG"/>
    <property type="match status" value="4"/>
</dbReference>
<dbReference type="FunFam" id="2.60.40.10:FF:001774">
    <property type="entry name" value="Uncharacterized LOC100216153"/>
    <property type="match status" value="1"/>
</dbReference>
<dbReference type="SUPFAM" id="SSF48726">
    <property type="entry name" value="Immunoglobulin"/>
    <property type="match status" value="4"/>
</dbReference>
<feature type="transmembrane region" description="Helical" evidence="2">
    <location>
        <begin position="336"/>
        <end position="354"/>
    </location>
</feature>
<dbReference type="PROSITE" id="PS50835">
    <property type="entry name" value="IG_LIKE"/>
    <property type="match status" value="5"/>
</dbReference>
<dbReference type="GeneTree" id="ENSGT00940000163371"/>
<dbReference type="GeneID" id="115640190"/>
<feature type="signal peptide" evidence="3">
    <location>
        <begin position="1"/>
        <end position="20"/>
    </location>
</feature>
<dbReference type="InterPro" id="IPR003597">
    <property type="entry name" value="Ig_C1-set"/>
</dbReference>
<evidence type="ECO:0000259" key="4">
    <source>
        <dbReference type="PROSITE" id="PS50835"/>
    </source>
</evidence>
<feature type="domain" description="Ig-like" evidence="4">
    <location>
        <begin position="131"/>
        <end position="226"/>
    </location>
</feature>
<dbReference type="InterPro" id="IPR013783">
    <property type="entry name" value="Ig-like_fold"/>
</dbReference>
<dbReference type="Proteomes" id="UP000694390">
    <property type="component" value="Unassembled WGS sequence"/>
</dbReference>
<feature type="domain" description="Ig-like" evidence="4">
    <location>
        <begin position="231"/>
        <end position="323"/>
    </location>
</feature>
<protein>
    <submittedName>
        <fullName evidence="5">Signal-regulatory protein beta-1-like</fullName>
    </submittedName>
</protein>
<reference evidence="5" key="1">
    <citation type="submission" date="2025-08" db="UniProtKB">
        <authorList>
            <consortium name="Ensembl"/>
        </authorList>
    </citation>
    <scope>IDENTIFICATION</scope>
</reference>
<dbReference type="OrthoDB" id="10043043at2759"/>
<dbReference type="InterPro" id="IPR007110">
    <property type="entry name" value="Ig-like_dom"/>
</dbReference>
<dbReference type="InterPro" id="IPR013106">
    <property type="entry name" value="Ig_V-set"/>
</dbReference>
<dbReference type="PANTHER" id="PTHR23411">
    <property type="entry name" value="TAPASIN"/>
    <property type="match status" value="1"/>
</dbReference>
<dbReference type="InterPro" id="IPR036179">
    <property type="entry name" value="Ig-like_dom_sf"/>
</dbReference>
<dbReference type="Gene3D" id="2.60.40.10">
    <property type="entry name" value="Immunoglobulins"/>
    <property type="match status" value="4"/>
</dbReference>
<proteinExistence type="predicted"/>
<dbReference type="InterPro" id="IPR003599">
    <property type="entry name" value="Ig_sub"/>
</dbReference>
<dbReference type="Pfam" id="PF07686">
    <property type="entry name" value="V-set"/>
    <property type="match status" value="1"/>
</dbReference>
<name>A0A8C5EYW4_9SAUR</name>
<keyword evidence="1" id="KW-0393">Immunoglobulin domain</keyword>
<keyword evidence="3" id="KW-0732">Signal</keyword>
<accession>A0A8C5EYW4</accession>
<dbReference type="AlphaFoldDB" id="A0A8C5EYW4"/>
<dbReference type="Pfam" id="PF07654">
    <property type="entry name" value="C1-set"/>
    <property type="match status" value="3"/>
</dbReference>
<keyword evidence="2" id="KW-0472">Membrane</keyword>
<evidence type="ECO:0000256" key="3">
    <source>
        <dbReference type="SAM" id="SignalP"/>
    </source>
</evidence>
<gene>
    <name evidence="5" type="primary">LOC115640190</name>
</gene>
<feature type="domain" description="Ig-like" evidence="4">
    <location>
        <begin position="372"/>
        <end position="469"/>
    </location>
</feature>
<evidence type="ECO:0000256" key="2">
    <source>
        <dbReference type="SAM" id="Phobius"/>
    </source>
</evidence>
<dbReference type="PROSITE" id="PS00290">
    <property type="entry name" value="IG_MHC"/>
    <property type="match status" value="3"/>
</dbReference>
<feature type="chain" id="PRO_5034488956" evidence="3">
    <location>
        <begin position="21"/>
        <end position="602"/>
    </location>
</feature>
<evidence type="ECO:0000313" key="5">
    <source>
        <dbReference type="Ensembl" id="ENSGEVP00005022745.1"/>
    </source>
</evidence>
<evidence type="ECO:0000313" key="6">
    <source>
        <dbReference type="Proteomes" id="UP000694390"/>
    </source>
</evidence>
<dbReference type="RefSeq" id="XP_030398866.1">
    <property type="nucleotide sequence ID" value="XM_030543006.1"/>
</dbReference>
<dbReference type="InterPro" id="IPR003006">
    <property type="entry name" value="Ig/MHC_CS"/>
</dbReference>
<dbReference type="CDD" id="cd00098">
    <property type="entry name" value="IgC1"/>
    <property type="match status" value="3"/>
</dbReference>
<dbReference type="InterPro" id="IPR050380">
    <property type="entry name" value="Immune_Resp_Modulators"/>
</dbReference>
<dbReference type="Ensembl" id="ENSGEVT00005023915.1">
    <property type="protein sequence ID" value="ENSGEVP00005022745.1"/>
    <property type="gene ID" value="ENSGEVG00005016172.1"/>
</dbReference>
<feature type="domain" description="Ig-like" evidence="4">
    <location>
        <begin position="471"/>
        <end position="585"/>
    </location>
</feature>
<reference evidence="5" key="2">
    <citation type="submission" date="2025-09" db="UniProtKB">
        <authorList>
            <consortium name="Ensembl"/>
        </authorList>
    </citation>
    <scope>IDENTIFICATION</scope>
</reference>
<keyword evidence="2" id="KW-0812">Transmembrane</keyword>
<organism evidence="5 6">
    <name type="scientific">Gopherus evgoodei</name>
    <name type="common">Goodes thornscrub tortoise</name>
    <dbReference type="NCBI Taxonomy" id="1825980"/>
    <lineage>
        <taxon>Eukaryota</taxon>
        <taxon>Metazoa</taxon>
        <taxon>Chordata</taxon>
        <taxon>Craniata</taxon>
        <taxon>Vertebrata</taxon>
        <taxon>Euteleostomi</taxon>
        <taxon>Archelosauria</taxon>
        <taxon>Testudinata</taxon>
        <taxon>Testudines</taxon>
        <taxon>Cryptodira</taxon>
        <taxon>Durocryptodira</taxon>
        <taxon>Testudinoidea</taxon>
        <taxon>Testudinidae</taxon>
        <taxon>Gopherus</taxon>
    </lineage>
</organism>
<keyword evidence="6" id="KW-1185">Reference proteome</keyword>
<dbReference type="SMART" id="SM00407">
    <property type="entry name" value="IGc1"/>
    <property type="match status" value="3"/>
</dbReference>
<keyword evidence="2" id="KW-1133">Transmembrane helix</keyword>